<dbReference type="InterPro" id="IPR004429">
    <property type="entry name" value="Isopropylmalate_DH"/>
</dbReference>
<evidence type="ECO:0000256" key="10">
    <source>
        <dbReference type="ARBA" id="ARBA00023002"/>
    </source>
</evidence>
<name>X0PST0_9LACO</name>
<evidence type="ECO:0000256" key="8">
    <source>
        <dbReference type="ARBA" id="ARBA00022723"/>
    </source>
</evidence>
<accession>X0PST0</accession>
<sequence>MPNIAVLPGDCIGPEIMNAALEIFKAAQQVTNTNYTIQSYPFGGAAIDAVGEPLPASTLAGAKAADAVLLAAIGGPKWNDAKERPEAGLLKIRKSLNLFANIRPTKITPGMVQYSPLKPDIAKNTDFVIVRELTSGIYFGQPRRLGTADAVDTSHYTEAEIKRILEVAFTMAQSRQKHVTVLDKANVLATSKLWRQVAATVAPNYPDVTMDFEYVDAAAMKIVSNPTQFDVIATSNLFGDILSDEAAAITGSIGTIPSESRGIAGPNLYEPIHGSAPDIAGKGIANPIAMINSVVMMLTNTFHDTQTAGVIQNALNQTIEAGTLTPDFGGNATTTSMTTAIIKAIEATKESAYVKTTNDVR</sequence>
<dbReference type="STRING" id="1423734.FC83_GL003328"/>
<evidence type="ECO:0000256" key="14">
    <source>
        <dbReference type="NCBIfam" id="TIGR00169"/>
    </source>
</evidence>
<dbReference type="NCBIfam" id="TIGR00169">
    <property type="entry name" value="leuB"/>
    <property type="match status" value="1"/>
</dbReference>
<dbReference type="Gene3D" id="3.40.718.10">
    <property type="entry name" value="Isopropylmalate Dehydrogenase"/>
    <property type="match status" value="1"/>
</dbReference>
<evidence type="ECO:0000256" key="5">
    <source>
        <dbReference type="ARBA" id="ARBA00013101"/>
    </source>
</evidence>
<evidence type="ECO:0000256" key="4">
    <source>
        <dbReference type="ARBA" id="ARBA00011738"/>
    </source>
</evidence>
<comment type="cofactor">
    <cofactor evidence="2">
        <name>Mg(2+)</name>
        <dbReference type="ChEBI" id="CHEBI:18420"/>
    </cofactor>
</comment>
<dbReference type="EMBL" id="AZGA01000057">
    <property type="protein sequence ID" value="KRM33244.1"/>
    <property type="molecule type" value="Genomic_DNA"/>
</dbReference>
<dbReference type="PATRIC" id="fig|1423734.3.peg.3380"/>
<dbReference type="SUPFAM" id="SSF53659">
    <property type="entry name" value="Isocitrate/Isopropylmalate dehydrogenase-like"/>
    <property type="match status" value="1"/>
</dbReference>
<comment type="cofactor">
    <cofactor evidence="1">
        <name>Mn(2+)</name>
        <dbReference type="ChEBI" id="CHEBI:29035"/>
    </cofactor>
</comment>
<keyword evidence="7" id="KW-0028">Amino-acid biosynthesis</keyword>
<evidence type="ECO:0000256" key="1">
    <source>
        <dbReference type="ARBA" id="ARBA00001936"/>
    </source>
</evidence>
<keyword evidence="18" id="KW-1185">Reference proteome</keyword>
<keyword evidence="8" id="KW-0479">Metal-binding</keyword>
<keyword evidence="13" id="KW-0100">Branched-chain amino acid biosynthesis</keyword>
<keyword evidence="11" id="KW-0520">NAD</keyword>
<evidence type="ECO:0000313" key="17">
    <source>
        <dbReference type="EMBL" id="KRM33244.1"/>
    </source>
</evidence>
<comment type="subunit">
    <text evidence="4">Homodimer.</text>
</comment>
<keyword evidence="6" id="KW-0432">Leucine biosynthesis</keyword>
<evidence type="ECO:0000256" key="9">
    <source>
        <dbReference type="ARBA" id="ARBA00022842"/>
    </source>
</evidence>
<evidence type="ECO:0000313" key="18">
    <source>
        <dbReference type="Proteomes" id="UP000051236"/>
    </source>
</evidence>
<gene>
    <name evidence="17" type="ORF">FC83_GL003328</name>
</gene>
<dbReference type="SMART" id="SM01329">
    <property type="entry name" value="Iso_dh"/>
    <property type="match status" value="1"/>
</dbReference>
<dbReference type="Proteomes" id="UP000051236">
    <property type="component" value="Unassembled WGS sequence"/>
</dbReference>
<evidence type="ECO:0000256" key="12">
    <source>
        <dbReference type="ARBA" id="ARBA00023211"/>
    </source>
</evidence>
<dbReference type="InterPro" id="IPR024084">
    <property type="entry name" value="IsoPropMal-DH-like_dom"/>
</dbReference>
<feature type="domain" description="Isopropylmalate dehydrogenase-like" evidence="16">
    <location>
        <begin position="3"/>
        <end position="341"/>
    </location>
</feature>
<protein>
    <recommendedName>
        <fullName evidence="5 14">3-isopropylmalate dehydrogenase</fullName>
        <ecNumber evidence="5 14">1.1.1.85</ecNumber>
    </recommendedName>
</protein>
<dbReference type="GO" id="GO:0046872">
    <property type="term" value="F:metal ion binding"/>
    <property type="evidence" value="ECO:0007669"/>
    <property type="project" value="UniProtKB-KW"/>
</dbReference>
<dbReference type="PANTHER" id="PTHR42979:SF1">
    <property type="entry name" value="3-ISOPROPYLMALATE DEHYDROGENASE"/>
    <property type="match status" value="1"/>
</dbReference>
<dbReference type="eggNOG" id="COG0473">
    <property type="taxonomic scope" value="Bacteria"/>
</dbReference>
<proteinExistence type="inferred from homology"/>
<evidence type="ECO:0000256" key="15">
    <source>
        <dbReference type="RuleBase" id="RU004443"/>
    </source>
</evidence>
<keyword evidence="9" id="KW-0460">Magnesium</keyword>
<comment type="caution">
    <text evidence="17">The sequence shown here is derived from an EMBL/GenBank/DDBJ whole genome shotgun (WGS) entry which is preliminary data.</text>
</comment>
<dbReference type="OrthoDB" id="9806254at2"/>
<dbReference type="RefSeq" id="WP_035453374.1">
    <property type="nucleotide sequence ID" value="NZ_AZGA01000057.1"/>
</dbReference>
<dbReference type="GO" id="GO:0003862">
    <property type="term" value="F:3-isopropylmalate dehydrogenase activity"/>
    <property type="evidence" value="ECO:0007669"/>
    <property type="project" value="UniProtKB-UniRule"/>
</dbReference>
<evidence type="ECO:0000256" key="13">
    <source>
        <dbReference type="ARBA" id="ARBA00023304"/>
    </source>
</evidence>
<dbReference type="GO" id="GO:0005829">
    <property type="term" value="C:cytosol"/>
    <property type="evidence" value="ECO:0007669"/>
    <property type="project" value="TreeGrafter"/>
</dbReference>
<evidence type="ECO:0000259" key="16">
    <source>
        <dbReference type="SMART" id="SM01329"/>
    </source>
</evidence>
<keyword evidence="10 15" id="KW-0560">Oxidoreductase</keyword>
<evidence type="ECO:0000256" key="7">
    <source>
        <dbReference type="ARBA" id="ARBA00022605"/>
    </source>
</evidence>
<evidence type="ECO:0000256" key="6">
    <source>
        <dbReference type="ARBA" id="ARBA00022430"/>
    </source>
</evidence>
<comment type="similarity">
    <text evidence="3">Belongs to the isocitrate and isopropylmalate dehydrogenases family. LeuB type 1 subfamily.</text>
</comment>
<dbReference type="EC" id="1.1.1.85" evidence="5 14"/>
<evidence type="ECO:0000256" key="3">
    <source>
        <dbReference type="ARBA" id="ARBA00008319"/>
    </source>
</evidence>
<dbReference type="GO" id="GO:0009098">
    <property type="term" value="P:L-leucine biosynthetic process"/>
    <property type="evidence" value="ECO:0007669"/>
    <property type="project" value="UniProtKB-UniRule"/>
</dbReference>
<organism evidence="17 18">
    <name type="scientific">Agrilactobacillus composti DSM 18527 = JCM 14202</name>
    <dbReference type="NCBI Taxonomy" id="1423734"/>
    <lineage>
        <taxon>Bacteria</taxon>
        <taxon>Bacillati</taxon>
        <taxon>Bacillota</taxon>
        <taxon>Bacilli</taxon>
        <taxon>Lactobacillales</taxon>
        <taxon>Lactobacillaceae</taxon>
        <taxon>Agrilactobacillus</taxon>
    </lineage>
</organism>
<reference evidence="17 18" key="1">
    <citation type="journal article" date="2015" name="Genome Announc.">
        <title>Expanding the biotechnology potential of lactobacilli through comparative genomics of 213 strains and associated genera.</title>
        <authorList>
            <person name="Sun Z."/>
            <person name="Harris H.M."/>
            <person name="McCann A."/>
            <person name="Guo C."/>
            <person name="Argimon S."/>
            <person name="Zhang W."/>
            <person name="Yang X."/>
            <person name="Jeffery I.B."/>
            <person name="Cooney J.C."/>
            <person name="Kagawa T.F."/>
            <person name="Liu W."/>
            <person name="Song Y."/>
            <person name="Salvetti E."/>
            <person name="Wrobel A."/>
            <person name="Rasinkangas P."/>
            <person name="Parkhill J."/>
            <person name="Rea M.C."/>
            <person name="O'Sullivan O."/>
            <person name="Ritari J."/>
            <person name="Douillard F.P."/>
            <person name="Paul Ross R."/>
            <person name="Yang R."/>
            <person name="Briner A.E."/>
            <person name="Felis G.E."/>
            <person name="de Vos W.M."/>
            <person name="Barrangou R."/>
            <person name="Klaenhammer T.R."/>
            <person name="Caufield P.W."/>
            <person name="Cui Y."/>
            <person name="Zhang H."/>
            <person name="O'Toole P.W."/>
        </authorList>
    </citation>
    <scope>NUCLEOTIDE SEQUENCE [LARGE SCALE GENOMIC DNA]</scope>
    <source>
        <strain evidence="17 18">DSM 18527</strain>
    </source>
</reference>
<evidence type="ECO:0000256" key="11">
    <source>
        <dbReference type="ARBA" id="ARBA00023027"/>
    </source>
</evidence>
<keyword evidence="12" id="KW-0464">Manganese</keyword>
<dbReference type="FunFam" id="3.40.718.10:FF:000006">
    <property type="entry name" value="3-isopropylmalate dehydrogenase"/>
    <property type="match status" value="1"/>
</dbReference>
<dbReference type="Pfam" id="PF00180">
    <property type="entry name" value="Iso_dh"/>
    <property type="match status" value="1"/>
</dbReference>
<dbReference type="PANTHER" id="PTHR42979">
    <property type="entry name" value="3-ISOPROPYLMALATE DEHYDROGENASE"/>
    <property type="match status" value="1"/>
</dbReference>
<evidence type="ECO:0000256" key="2">
    <source>
        <dbReference type="ARBA" id="ARBA00001946"/>
    </source>
</evidence>
<dbReference type="AlphaFoldDB" id="X0PST0"/>